<evidence type="ECO:0000313" key="3">
    <source>
        <dbReference type="Proteomes" id="UP001642540"/>
    </source>
</evidence>
<accession>A0ABP1QN50</accession>
<feature type="region of interest" description="Disordered" evidence="1">
    <location>
        <begin position="502"/>
        <end position="546"/>
    </location>
</feature>
<organism evidence="2 3">
    <name type="scientific">Orchesella dallaii</name>
    <dbReference type="NCBI Taxonomy" id="48710"/>
    <lineage>
        <taxon>Eukaryota</taxon>
        <taxon>Metazoa</taxon>
        <taxon>Ecdysozoa</taxon>
        <taxon>Arthropoda</taxon>
        <taxon>Hexapoda</taxon>
        <taxon>Collembola</taxon>
        <taxon>Entomobryomorpha</taxon>
        <taxon>Entomobryoidea</taxon>
        <taxon>Orchesellidae</taxon>
        <taxon>Orchesellinae</taxon>
        <taxon>Orchesella</taxon>
    </lineage>
</organism>
<name>A0ABP1QN50_9HEXA</name>
<feature type="compositionally biased region" description="Polar residues" evidence="1">
    <location>
        <begin position="518"/>
        <end position="546"/>
    </location>
</feature>
<feature type="compositionally biased region" description="Polar residues" evidence="1">
    <location>
        <begin position="502"/>
        <end position="511"/>
    </location>
</feature>
<evidence type="ECO:0000256" key="1">
    <source>
        <dbReference type="SAM" id="MobiDB-lite"/>
    </source>
</evidence>
<feature type="compositionally biased region" description="Polar residues" evidence="1">
    <location>
        <begin position="316"/>
        <end position="327"/>
    </location>
</feature>
<gene>
    <name evidence="2" type="ORF">ODALV1_LOCUS12559</name>
</gene>
<feature type="compositionally biased region" description="Low complexity" evidence="1">
    <location>
        <begin position="280"/>
        <end position="290"/>
    </location>
</feature>
<feature type="compositionally biased region" description="Basic and acidic residues" evidence="1">
    <location>
        <begin position="293"/>
        <end position="302"/>
    </location>
</feature>
<proteinExistence type="predicted"/>
<reference evidence="2 3" key="1">
    <citation type="submission" date="2024-08" db="EMBL/GenBank/DDBJ databases">
        <authorList>
            <person name="Cucini C."/>
            <person name="Frati F."/>
        </authorList>
    </citation>
    <scope>NUCLEOTIDE SEQUENCE [LARGE SCALE GENOMIC DNA]</scope>
</reference>
<keyword evidence="3" id="KW-1185">Reference proteome</keyword>
<dbReference type="Proteomes" id="UP001642540">
    <property type="component" value="Unassembled WGS sequence"/>
</dbReference>
<evidence type="ECO:0000313" key="2">
    <source>
        <dbReference type="EMBL" id="CAL8107056.1"/>
    </source>
</evidence>
<dbReference type="EMBL" id="CAXLJM020000038">
    <property type="protein sequence ID" value="CAL8107056.1"/>
    <property type="molecule type" value="Genomic_DNA"/>
</dbReference>
<feature type="region of interest" description="Disordered" evidence="1">
    <location>
        <begin position="272"/>
        <end position="414"/>
    </location>
</feature>
<feature type="compositionally biased region" description="Low complexity" evidence="1">
    <location>
        <begin position="304"/>
        <end position="315"/>
    </location>
</feature>
<sequence>MYKSCHGLMSGYIYILQLNFKAFNRSSELIQKHLSKLSTSSQTNVLNKTMRLTFGSRKQLKRVSGEVRLVAIKDDPQRPPTGVPLRRCSNKAHINLLQDSISTLNSSATEDSNASPDIVYSNATDSTDIQYGGVGEREIYPFPNTPTQCRFGTSTSEKIVVPNNSAVVTPAKTNSFNFADSVKTRLHKAPLQYKTYRKPEVPRTRDTFTVDNCSSVGPTLSKFQSLTETVESSTPKNVEGCAANPAQVLIATATSLDLPESNIALSSRPSKWSLKNQAATPKSPTPSSSTLRNDNEGTEKKLATSTTTSPMSSNTGDGDSSSVPSNSRPKKGVQALPPKAPPPSAATTIRSPLKFTFRKPKLRPRSIITSGSGSGRASLPTTASTPNPIMPQTPPEEAREVPINNNNNDIDNNNNTNIVQAEEAQLQLVAVNNDKNNNDTVKPKSSKEKVPSAIFAVEKDAVKGKEFIVMPAEVVPAQPTAAEVEPQQPDGYYEVEEVDQSFWNSDSTPPSENHDPEQSNLPRASHVAKTSNGDGSKPSSDLYESNSGYDYTSKKYPVSGYGSQINPSGYGGANGTPFLTTEKGAIRFHLPGRIQHKTTIKVAHFPTGDEKNVVVNLKPDKEEDVYCDPPNCANNQNFVVQQPSYPPPAPYGSYPYGYGYGAPNYYGYGGYPPYY</sequence>
<feature type="compositionally biased region" description="Low complexity" evidence="1">
    <location>
        <begin position="403"/>
        <end position="414"/>
    </location>
</feature>
<comment type="caution">
    <text evidence="2">The sequence shown here is derived from an EMBL/GenBank/DDBJ whole genome shotgun (WGS) entry which is preliminary data.</text>
</comment>
<protein>
    <submittedName>
        <fullName evidence="2">Uncharacterized protein</fullName>
    </submittedName>
</protein>